<evidence type="ECO:0000313" key="3">
    <source>
        <dbReference type="EMBL" id="MCP2012675.1"/>
    </source>
</evidence>
<organism evidence="2 4">
    <name type="scientific">Duganella violaceipulchra</name>
    <dbReference type="NCBI Taxonomy" id="2849652"/>
    <lineage>
        <taxon>Bacteria</taxon>
        <taxon>Pseudomonadati</taxon>
        <taxon>Pseudomonadota</taxon>
        <taxon>Betaproteobacteria</taxon>
        <taxon>Burkholderiales</taxon>
        <taxon>Oxalobacteraceae</taxon>
        <taxon>Telluria group</taxon>
        <taxon>Duganella</taxon>
    </lineage>
</organism>
<accession>A0AA41HBL2</accession>
<sequence>MGWRPTRTEQEALTWFSDFLRDEAREQEKELVPTSESQRLEFQRTIAPDAAAA</sequence>
<dbReference type="RefSeq" id="WP_217946393.1">
    <property type="nucleotide sequence ID" value="NZ_JAHTGR010000034.1"/>
</dbReference>
<evidence type="ECO:0000313" key="2">
    <source>
        <dbReference type="EMBL" id="MBV6325503.1"/>
    </source>
</evidence>
<dbReference type="Proteomes" id="UP001155901">
    <property type="component" value="Unassembled WGS sequence"/>
</dbReference>
<reference evidence="2" key="1">
    <citation type="submission" date="2021-07" db="EMBL/GenBank/DDBJ databases">
        <title>Characterization of violacein-producing bacteria and related species.</title>
        <authorList>
            <person name="Wilson H.S."/>
            <person name="De Leon M.E."/>
        </authorList>
    </citation>
    <scope>NUCLEOTIDE SEQUENCE</scope>
    <source>
        <strain evidence="2">HSC-15S17</strain>
    </source>
</reference>
<keyword evidence="5" id="KW-1185">Reference proteome</keyword>
<dbReference type="AlphaFoldDB" id="A0AA41HBL2"/>
<evidence type="ECO:0000313" key="5">
    <source>
        <dbReference type="Proteomes" id="UP001162889"/>
    </source>
</evidence>
<proteinExistence type="predicted"/>
<evidence type="ECO:0000256" key="1">
    <source>
        <dbReference type="SAM" id="MobiDB-lite"/>
    </source>
</evidence>
<comment type="caution">
    <text evidence="2">The sequence shown here is derived from an EMBL/GenBank/DDBJ whole genome shotgun (WGS) entry which is preliminary data.</text>
</comment>
<gene>
    <name evidence="2" type="ORF">KVP70_31815</name>
    <name evidence="3" type="ORF">L1274_006446</name>
</gene>
<evidence type="ECO:0000313" key="4">
    <source>
        <dbReference type="Proteomes" id="UP001155901"/>
    </source>
</evidence>
<protein>
    <submittedName>
        <fullName evidence="2">Uncharacterized protein</fullName>
    </submittedName>
</protein>
<dbReference type="EMBL" id="JAHTGR010000034">
    <property type="protein sequence ID" value="MBV6325503.1"/>
    <property type="molecule type" value="Genomic_DNA"/>
</dbReference>
<reference evidence="3" key="2">
    <citation type="submission" date="2022-03" db="EMBL/GenBank/DDBJ databases">
        <title>Genome Encyclopedia of Bacteria and Archaea VI: Functional Genomics of Type Strains.</title>
        <authorList>
            <person name="Whitman W."/>
        </authorList>
    </citation>
    <scope>NUCLEOTIDE SEQUENCE</scope>
    <source>
        <strain evidence="3">HSC-15S17</strain>
    </source>
</reference>
<dbReference type="EMBL" id="JALJZU010000025">
    <property type="protein sequence ID" value="MCP2012675.1"/>
    <property type="molecule type" value="Genomic_DNA"/>
</dbReference>
<name>A0AA41HBL2_9BURK</name>
<feature type="region of interest" description="Disordered" evidence="1">
    <location>
        <begin position="27"/>
        <end position="53"/>
    </location>
</feature>
<dbReference type="Proteomes" id="UP001162889">
    <property type="component" value="Unassembled WGS sequence"/>
</dbReference>